<dbReference type="InterPro" id="IPR029024">
    <property type="entry name" value="TerB-like"/>
</dbReference>
<dbReference type="Gene3D" id="1.10.3680.10">
    <property type="entry name" value="TerB-like"/>
    <property type="match status" value="1"/>
</dbReference>
<dbReference type="SUPFAM" id="SSF158682">
    <property type="entry name" value="TerB-like"/>
    <property type="match status" value="1"/>
</dbReference>
<evidence type="ECO:0000259" key="1">
    <source>
        <dbReference type="Pfam" id="PF05099"/>
    </source>
</evidence>
<evidence type="ECO:0000313" key="2">
    <source>
        <dbReference type="EMBL" id="ODR99680.1"/>
    </source>
</evidence>
<dbReference type="OrthoDB" id="5402150at2"/>
<accession>A0A1E3W1M7</accession>
<comment type="caution">
    <text evidence="2">The sequence shown here is derived from an EMBL/GenBank/DDBJ whole genome shotgun (WGS) entry which is preliminary data.</text>
</comment>
<dbReference type="Pfam" id="PF05099">
    <property type="entry name" value="TerB"/>
    <property type="match status" value="1"/>
</dbReference>
<name>A0A1E3W1M7_9HYPH</name>
<protein>
    <recommendedName>
        <fullName evidence="1">Co-chaperone DjlA N-terminal domain-containing protein</fullName>
    </recommendedName>
</protein>
<feature type="domain" description="Co-chaperone DjlA N-terminal" evidence="1">
    <location>
        <begin position="31"/>
        <end position="146"/>
    </location>
</feature>
<reference evidence="2 3" key="1">
    <citation type="journal article" date="2016" name="Environ. Microbiol.">
        <title>New Methyloceanibacter diversity from North Sea sediments includes methanotroph containing solely the soluble methane monooxygenase.</title>
        <authorList>
            <person name="Vekeman B."/>
            <person name="Kerckhof F.M."/>
            <person name="Cremers G."/>
            <person name="de Vos P."/>
            <person name="Vandamme P."/>
            <person name="Boon N."/>
            <person name="Op den Camp H.J."/>
            <person name="Heylen K."/>
        </authorList>
    </citation>
    <scope>NUCLEOTIDE SEQUENCE [LARGE SCALE GENOMIC DNA]</scope>
    <source>
        <strain evidence="2 3">R-67175</strain>
    </source>
</reference>
<keyword evidence="3" id="KW-1185">Reference proteome</keyword>
<dbReference type="AlphaFoldDB" id="A0A1E3W1M7"/>
<dbReference type="RefSeq" id="WP_069441225.1">
    <property type="nucleotide sequence ID" value="NZ_LPWF01000016.1"/>
</dbReference>
<dbReference type="Proteomes" id="UP000094472">
    <property type="component" value="Unassembled WGS sequence"/>
</dbReference>
<dbReference type="CDD" id="cd07313">
    <property type="entry name" value="terB_like_2"/>
    <property type="match status" value="1"/>
</dbReference>
<evidence type="ECO:0000313" key="3">
    <source>
        <dbReference type="Proteomes" id="UP000094472"/>
    </source>
</evidence>
<organism evidence="2 3">
    <name type="scientific">Methyloceanibacter superfactus</name>
    <dbReference type="NCBI Taxonomy" id="1774969"/>
    <lineage>
        <taxon>Bacteria</taxon>
        <taxon>Pseudomonadati</taxon>
        <taxon>Pseudomonadota</taxon>
        <taxon>Alphaproteobacteria</taxon>
        <taxon>Hyphomicrobiales</taxon>
        <taxon>Hyphomicrobiaceae</taxon>
        <taxon>Methyloceanibacter</taxon>
    </lineage>
</organism>
<gene>
    <name evidence="2" type="ORF">AUC69_08660</name>
</gene>
<dbReference type="EMBL" id="LPWF01000016">
    <property type="protein sequence ID" value="ODR99680.1"/>
    <property type="molecule type" value="Genomic_DNA"/>
</dbReference>
<dbReference type="InterPro" id="IPR007791">
    <property type="entry name" value="DjlA_N"/>
</dbReference>
<proteinExistence type="predicted"/>
<sequence>MSLWTKLKDLVEGIDADGSRAGNLREEELRLASGALLVTAGTIDGEFDANEKRKVKALLQKRFDLEPGEVRQLFEESEARERDAVDLYRFTSVLCRELDQDGRKRIVEMLWEVVMADGVVDEFESNLVWRVAELIGVSTRDRVELRKVVEARLGL</sequence>